<protein>
    <submittedName>
        <fullName evidence="1">Uncharacterized protein</fullName>
    </submittedName>
</protein>
<dbReference type="AlphaFoldDB" id="A0AAV8UC59"/>
<comment type="caution">
    <text evidence="1">The sequence shown here is derived from an EMBL/GenBank/DDBJ whole genome shotgun (WGS) entry which is preliminary data.</text>
</comment>
<dbReference type="PANTHER" id="PTHR47104">
    <property type="entry name" value="SEC14P-LIKE PHOSPHATIDYLINOSITOL TRANSFER FAMILY PROTEIN"/>
    <property type="match status" value="1"/>
</dbReference>
<accession>A0AAV8UC59</accession>
<keyword evidence="2" id="KW-1185">Reference proteome</keyword>
<evidence type="ECO:0000313" key="1">
    <source>
        <dbReference type="EMBL" id="KAJ8900075.1"/>
    </source>
</evidence>
<organism evidence="1 2">
    <name type="scientific">Erythroxylum novogranatense</name>
    <dbReference type="NCBI Taxonomy" id="1862640"/>
    <lineage>
        <taxon>Eukaryota</taxon>
        <taxon>Viridiplantae</taxon>
        <taxon>Streptophyta</taxon>
        <taxon>Embryophyta</taxon>
        <taxon>Tracheophyta</taxon>
        <taxon>Spermatophyta</taxon>
        <taxon>Magnoliopsida</taxon>
        <taxon>eudicotyledons</taxon>
        <taxon>Gunneridae</taxon>
        <taxon>Pentapetalae</taxon>
        <taxon>rosids</taxon>
        <taxon>fabids</taxon>
        <taxon>Malpighiales</taxon>
        <taxon>Erythroxylaceae</taxon>
        <taxon>Erythroxylum</taxon>
    </lineage>
</organism>
<gene>
    <name evidence="1" type="ORF">K2173_024191</name>
</gene>
<proteinExistence type="predicted"/>
<dbReference type="Proteomes" id="UP001159364">
    <property type="component" value="Linkage Group LG08"/>
</dbReference>
<evidence type="ECO:0000313" key="2">
    <source>
        <dbReference type="Proteomes" id="UP001159364"/>
    </source>
</evidence>
<sequence length="256" mass="29471">MKKATKSLRAYLSWRDNIMIDSHASSCLPWRWPFQPYGLFGEVINPPSLFSYLYKGVRPFVELSAVTMVVSLLDFEESLEFYDFHSYPRVSSLQFEPSSIKPTTKDGLRTSLRFSFVVSQHFDSLKLWYLTLNGLTALKSAGHHINGYIRPTNKTLFPSTPMSHHVTMSEPIKISQLWMPWPSFLQSPTMFFKKDCKIDKAHQSFLSFLRFYIRSFDEILYRSEMCPPLGGLISSQVTPGVDITKVLSQQSSPLMK</sequence>
<dbReference type="EMBL" id="JAIWQS010000008">
    <property type="protein sequence ID" value="KAJ8900075.1"/>
    <property type="molecule type" value="Genomic_DNA"/>
</dbReference>
<name>A0AAV8UC59_9ROSI</name>
<reference evidence="1 2" key="1">
    <citation type="submission" date="2021-09" db="EMBL/GenBank/DDBJ databases">
        <title>Genomic insights and catalytic innovation underlie evolution of tropane alkaloids biosynthesis.</title>
        <authorList>
            <person name="Wang Y.-J."/>
            <person name="Tian T."/>
            <person name="Huang J.-P."/>
            <person name="Huang S.-X."/>
        </authorList>
    </citation>
    <scope>NUCLEOTIDE SEQUENCE [LARGE SCALE GENOMIC DNA]</scope>
    <source>
        <strain evidence="1">KIB-2018</strain>
        <tissue evidence="1">Leaf</tissue>
    </source>
</reference>
<dbReference type="PANTHER" id="PTHR47104:SF1">
    <property type="entry name" value="SEC14P-LIKE PHOSPHATIDYLINOSITOL TRANSFER FAMILY PROTEIN"/>
    <property type="match status" value="1"/>
</dbReference>